<gene>
    <name evidence="2" type="ORF">BC781_1145</name>
</gene>
<keyword evidence="1" id="KW-0472">Membrane</keyword>
<dbReference type="RefSeq" id="WP_109623225.1">
    <property type="nucleotide sequence ID" value="NZ_QGDO01000014.1"/>
</dbReference>
<dbReference type="AlphaFoldDB" id="A0A315YVT6"/>
<dbReference type="EMBL" id="QGDO01000014">
    <property type="protein sequence ID" value="PWJ33243.1"/>
    <property type="molecule type" value="Genomic_DNA"/>
</dbReference>
<evidence type="ECO:0000313" key="3">
    <source>
        <dbReference type="Proteomes" id="UP000245535"/>
    </source>
</evidence>
<dbReference type="OrthoDB" id="1423307at2"/>
<accession>A0A315YVT6</accession>
<evidence type="ECO:0000313" key="2">
    <source>
        <dbReference type="EMBL" id="PWJ33243.1"/>
    </source>
</evidence>
<proteinExistence type="predicted"/>
<reference evidence="2 3" key="1">
    <citation type="submission" date="2018-03" db="EMBL/GenBank/DDBJ databases">
        <title>Genomic Encyclopedia of Archaeal and Bacterial Type Strains, Phase II (KMG-II): from individual species to whole genera.</title>
        <authorList>
            <person name="Goeker M."/>
        </authorList>
    </citation>
    <scope>NUCLEOTIDE SEQUENCE [LARGE SCALE GENOMIC DNA]</scope>
    <source>
        <strain evidence="2 3">DSM 28229</strain>
    </source>
</reference>
<protein>
    <submittedName>
        <fullName evidence="2">Uncharacterized protein</fullName>
    </submittedName>
</protein>
<sequence>MKKYGIKILYGILLIGIVISIFHALNDSGGSAFGNIIETFIYTSLLIFITSIALLILSFKYFSKKVAIWILLLLSIPLAIKYISYSVNELYLEMIDTTTPKEFVYEVEVDSNSYHKDKARLQKQIDSLIKIEVIVKPAELAPRYFGGQFYKDTLKRDWAIDLSFSLEYKQTIVDTLFYNENGNEVVAGLLINKVFNEYIDYPNGGIEFIGRGFRYYKDKIKPFVMLSNSVSGHKTYSSCSDRLRYYYFKKIGSYENKLNMNDTRFLNSSEQ</sequence>
<comment type="caution">
    <text evidence="2">The sequence shown here is derived from an EMBL/GenBank/DDBJ whole genome shotgun (WGS) entry which is preliminary data.</text>
</comment>
<keyword evidence="1" id="KW-0812">Transmembrane</keyword>
<feature type="transmembrane region" description="Helical" evidence="1">
    <location>
        <begin position="66"/>
        <end position="85"/>
    </location>
</feature>
<feature type="transmembrane region" description="Helical" evidence="1">
    <location>
        <begin position="40"/>
        <end position="59"/>
    </location>
</feature>
<dbReference type="Proteomes" id="UP000245535">
    <property type="component" value="Unassembled WGS sequence"/>
</dbReference>
<keyword evidence="3" id="KW-1185">Reference proteome</keyword>
<keyword evidence="1" id="KW-1133">Transmembrane helix</keyword>
<evidence type="ECO:0000256" key="1">
    <source>
        <dbReference type="SAM" id="Phobius"/>
    </source>
</evidence>
<feature type="transmembrane region" description="Helical" evidence="1">
    <location>
        <begin position="7"/>
        <end position="25"/>
    </location>
</feature>
<name>A0A315YVT6_SEDFL</name>
<organism evidence="2 3">
    <name type="scientific">Sediminitomix flava</name>
    <dbReference type="NCBI Taxonomy" id="379075"/>
    <lineage>
        <taxon>Bacteria</taxon>
        <taxon>Pseudomonadati</taxon>
        <taxon>Bacteroidota</taxon>
        <taxon>Cytophagia</taxon>
        <taxon>Cytophagales</taxon>
        <taxon>Flammeovirgaceae</taxon>
        <taxon>Sediminitomix</taxon>
    </lineage>
</organism>